<evidence type="ECO:0000256" key="4">
    <source>
        <dbReference type="SAM" id="Phobius"/>
    </source>
</evidence>
<evidence type="ECO:0000313" key="6">
    <source>
        <dbReference type="EMBL" id="MBK5927700.1"/>
    </source>
</evidence>
<dbReference type="RefSeq" id="WP_201157456.1">
    <property type="nucleotide sequence ID" value="NZ_NHSD01000269.1"/>
</dbReference>
<evidence type="ECO:0000313" key="7">
    <source>
        <dbReference type="Proteomes" id="UP000706333"/>
    </source>
</evidence>
<dbReference type="InterPro" id="IPR046342">
    <property type="entry name" value="CBS_dom_sf"/>
</dbReference>
<evidence type="ECO:0000256" key="2">
    <source>
        <dbReference type="PROSITE-ProRule" id="PRU00703"/>
    </source>
</evidence>
<dbReference type="InterPro" id="IPR051257">
    <property type="entry name" value="Diverse_CBS-Domain"/>
</dbReference>
<sequence length="178" mass="19801">MAPRDRVGMQLRDRPEFKSKPRPVTFPKETTVADAVAEMSARNIGAVIVTDADGHVTGVVTERDIMVRIVNAGRDAAATTLDDIMTREVRVARETDEVLAWMRTMSNERFRRLPVVDADGRVVAVFTQGDFVSYTWPDLLFQAKQLASATVARSYGVFLVLGGVLLYTILMVLVLRML</sequence>
<dbReference type="SUPFAM" id="SSF54631">
    <property type="entry name" value="CBS-domain pair"/>
    <property type="match status" value="1"/>
</dbReference>
<dbReference type="InterPro" id="IPR000644">
    <property type="entry name" value="CBS_dom"/>
</dbReference>
<feature type="domain" description="CBS" evidence="5">
    <location>
        <begin position="85"/>
        <end position="148"/>
    </location>
</feature>
<keyword evidence="1 2" id="KW-0129">CBS domain</keyword>
<dbReference type="PROSITE" id="PS51371">
    <property type="entry name" value="CBS"/>
    <property type="match status" value="2"/>
</dbReference>
<evidence type="ECO:0000259" key="5">
    <source>
        <dbReference type="PROSITE" id="PS51371"/>
    </source>
</evidence>
<feature type="region of interest" description="Disordered" evidence="3">
    <location>
        <begin position="1"/>
        <end position="21"/>
    </location>
</feature>
<evidence type="ECO:0000256" key="3">
    <source>
        <dbReference type="SAM" id="MobiDB-lite"/>
    </source>
</evidence>
<keyword evidence="4" id="KW-0812">Transmembrane</keyword>
<keyword evidence="4" id="KW-0472">Membrane</keyword>
<organism evidence="6 7">
    <name type="scientific">Rhodobaculum claviforme</name>
    <dbReference type="NCBI Taxonomy" id="1549854"/>
    <lineage>
        <taxon>Bacteria</taxon>
        <taxon>Pseudomonadati</taxon>
        <taxon>Pseudomonadota</taxon>
        <taxon>Alphaproteobacteria</taxon>
        <taxon>Rhodobacterales</taxon>
        <taxon>Paracoccaceae</taxon>
        <taxon>Rhodobaculum</taxon>
    </lineage>
</organism>
<dbReference type="PANTHER" id="PTHR43080">
    <property type="entry name" value="CBS DOMAIN-CONTAINING PROTEIN CBSX3, MITOCHONDRIAL"/>
    <property type="match status" value="1"/>
</dbReference>
<keyword evidence="4" id="KW-1133">Transmembrane helix</keyword>
<gene>
    <name evidence="6" type="ORF">CCR87_10230</name>
</gene>
<name>A0A934TKY3_9RHOB</name>
<proteinExistence type="predicted"/>
<dbReference type="SMART" id="SM00116">
    <property type="entry name" value="CBS"/>
    <property type="match status" value="2"/>
</dbReference>
<evidence type="ECO:0000256" key="1">
    <source>
        <dbReference type="ARBA" id="ARBA00023122"/>
    </source>
</evidence>
<feature type="compositionally biased region" description="Basic and acidic residues" evidence="3">
    <location>
        <begin position="1"/>
        <end position="19"/>
    </location>
</feature>
<protein>
    <submittedName>
        <fullName evidence="6">Signal transduction protein</fullName>
    </submittedName>
</protein>
<dbReference type="AlphaFoldDB" id="A0A934TKY3"/>
<dbReference type="Gene3D" id="3.10.580.10">
    <property type="entry name" value="CBS-domain"/>
    <property type="match status" value="1"/>
</dbReference>
<dbReference type="Proteomes" id="UP000706333">
    <property type="component" value="Unassembled WGS sequence"/>
</dbReference>
<reference evidence="6" key="2">
    <citation type="journal article" date="2020" name="Microorganisms">
        <title>Osmotic Adaptation and Compatible Solute Biosynthesis of Phototrophic Bacteria as Revealed from Genome Analyses.</title>
        <authorList>
            <person name="Imhoff J.F."/>
            <person name="Rahn T."/>
            <person name="Kunzel S."/>
            <person name="Keller A."/>
            <person name="Neulinger S.C."/>
        </authorList>
    </citation>
    <scope>NUCLEOTIDE SEQUENCE</scope>
    <source>
        <strain evidence="6">LMG 28126</strain>
    </source>
</reference>
<dbReference type="EMBL" id="NHSD01000269">
    <property type="protein sequence ID" value="MBK5927700.1"/>
    <property type="molecule type" value="Genomic_DNA"/>
</dbReference>
<accession>A0A934TKY3</accession>
<keyword evidence="7" id="KW-1185">Reference proteome</keyword>
<feature type="transmembrane region" description="Helical" evidence="4">
    <location>
        <begin position="155"/>
        <end position="175"/>
    </location>
</feature>
<dbReference type="PANTHER" id="PTHR43080:SF2">
    <property type="entry name" value="CBS DOMAIN-CONTAINING PROTEIN"/>
    <property type="match status" value="1"/>
</dbReference>
<reference evidence="6" key="1">
    <citation type="submission" date="2017-05" db="EMBL/GenBank/DDBJ databases">
        <authorList>
            <person name="Imhoff J.F."/>
            <person name="Rahn T."/>
            <person name="Kuenzel S."/>
            <person name="Neulinger S.C."/>
        </authorList>
    </citation>
    <scope>NUCLEOTIDE SEQUENCE</scope>
    <source>
        <strain evidence="6">LMG 28126</strain>
    </source>
</reference>
<feature type="domain" description="CBS" evidence="5">
    <location>
        <begin position="19"/>
        <end position="76"/>
    </location>
</feature>
<comment type="caution">
    <text evidence="6">The sequence shown here is derived from an EMBL/GenBank/DDBJ whole genome shotgun (WGS) entry which is preliminary data.</text>
</comment>
<dbReference type="Pfam" id="PF00571">
    <property type="entry name" value="CBS"/>
    <property type="match status" value="2"/>
</dbReference>